<evidence type="ECO:0000313" key="2">
    <source>
        <dbReference type="Proteomes" id="UP000494330"/>
    </source>
</evidence>
<sequence>MSSVTLERIEIRLVDRPAIGPHSLPVATRREGAFGTAASAHRFARVANRPGRSEPFGPLPIIDAIPTRPRENSAFEPTVPTVLAGSGPGIEPDEAKARCFTGDGLTKVAR</sequence>
<keyword evidence="2" id="KW-1185">Reference proteome</keyword>
<organism evidence="1 2">
    <name type="scientific">Burkholderia paludis</name>
    <dbReference type="NCBI Taxonomy" id="1506587"/>
    <lineage>
        <taxon>Bacteria</taxon>
        <taxon>Pseudomonadati</taxon>
        <taxon>Pseudomonadota</taxon>
        <taxon>Betaproteobacteria</taxon>
        <taxon>Burkholderiales</taxon>
        <taxon>Burkholderiaceae</taxon>
        <taxon>Burkholderia</taxon>
        <taxon>Burkholderia cepacia complex</taxon>
    </lineage>
</organism>
<name>A0A6P2NII4_9BURK</name>
<dbReference type="Proteomes" id="UP000494330">
    <property type="component" value="Unassembled WGS sequence"/>
</dbReference>
<evidence type="ECO:0000313" key="1">
    <source>
        <dbReference type="EMBL" id="VWB94488.1"/>
    </source>
</evidence>
<reference evidence="1 2" key="1">
    <citation type="submission" date="2019-09" db="EMBL/GenBank/DDBJ databases">
        <authorList>
            <person name="Depoorter E."/>
        </authorList>
    </citation>
    <scope>NUCLEOTIDE SEQUENCE [LARGE SCALE GENOMIC DNA]</scope>
    <source>
        <strain evidence="1">LMG 30113</strain>
    </source>
</reference>
<dbReference type="EMBL" id="CABVQD010000016">
    <property type="protein sequence ID" value="VWB94488.1"/>
    <property type="molecule type" value="Genomic_DNA"/>
</dbReference>
<keyword evidence="1" id="KW-0413">Isomerase</keyword>
<gene>
    <name evidence="1" type="ORF">BPA30113_04407</name>
</gene>
<protein>
    <submittedName>
        <fullName evidence="1">Muconate cycloisomerase</fullName>
    </submittedName>
</protein>
<dbReference type="RefSeq" id="WP_034199914.1">
    <property type="nucleotide sequence ID" value="NZ_CABVQD010000016.1"/>
</dbReference>
<dbReference type="GO" id="GO:0016853">
    <property type="term" value="F:isomerase activity"/>
    <property type="evidence" value="ECO:0007669"/>
    <property type="project" value="UniProtKB-KW"/>
</dbReference>
<proteinExistence type="predicted"/>
<dbReference type="AlphaFoldDB" id="A0A6P2NII4"/>
<accession>A0A6P2NII4</accession>